<protein>
    <submittedName>
        <fullName evidence="2">Uncharacterized protein</fullName>
    </submittedName>
</protein>
<dbReference type="HOGENOM" id="CLU_003093_4_1_1"/>
<sequence length="421" mass="47487">MQSSVPRVTNSSVKDAALSQPALMTNWMRRTRWHQTFLEADRPALVALSMLPSLYQQQQRPLRVQLSNGAILESPARDEQRLRTMMCAVDRLIDRAGETIRNTDVAVRRWLRGRFPDRPYKAPFKLVTSTHAETQYRRLLKRCICVWVRLWHMPPAVARLVAGRPVIMEQRYVLQALWCDVDWDASVLDEDRMALDDDDSDAASDRESDTEFESGDENDSICSSDSLSESSTFSTSSTLPTNSQNSGYPDHINKTTTLPEDPDNQLDALLSFCLYMVKEEVHDGQANSTMIGFFSAICGLSLPDGKEYLRPAQFTTHLAGLIYCIRLVVIEATLPLREHKSIHLAARPSFGQLQLLQTIRQPYLCDGTMSSMGELLSLLAFGYAHRSAEGPSFIFEWSDDNETISWDGIGAGNEGIPWFRA</sequence>
<feature type="compositionally biased region" description="Acidic residues" evidence="1">
    <location>
        <begin position="210"/>
        <end position="219"/>
    </location>
</feature>
<evidence type="ECO:0000313" key="2">
    <source>
        <dbReference type="EMBL" id="CEJ92613.1"/>
    </source>
</evidence>
<keyword evidence="3" id="KW-1185">Reference proteome</keyword>
<organism evidence="2 3">
    <name type="scientific">[Torrubiella] hemipterigena</name>
    <dbReference type="NCBI Taxonomy" id="1531966"/>
    <lineage>
        <taxon>Eukaryota</taxon>
        <taxon>Fungi</taxon>
        <taxon>Dikarya</taxon>
        <taxon>Ascomycota</taxon>
        <taxon>Pezizomycotina</taxon>
        <taxon>Sordariomycetes</taxon>
        <taxon>Hypocreomycetidae</taxon>
        <taxon>Hypocreales</taxon>
        <taxon>Clavicipitaceae</taxon>
        <taxon>Clavicipitaceae incertae sedis</taxon>
        <taxon>'Torrubiella' clade</taxon>
    </lineage>
</organism>
<evidence type="ECO:0000313" key="3">
    <source>
        <dbReference type="Proteomes" id="UP000039046"/>
    </source>
</evidence>
<accession>A0A0A1TN52</accession>
<dbReference type="EMBL" id="CDHN01000004">
    <property type="protein sequence ID" value="CEJ92613.1"/>
    <property type="molecule type" value="Genomic_DNA"/>
</dbReference>
<dbReference type="STRING" id="1531966.A0A0A1TN52"/>
<dbReference type="Proteomes" id="UP000039046">
    <property type="component" value="Unassembled WGS sequence"/>
</dbReference>
<proteinExistence type="predicted"/>
<gene>
    <name evidence="2" type="ORF">VHEMI08252</name>
</gene>
<reference evidence="2 3" key="1">
    <citation type="journal article" date="2015" name="Genome Announc.">
        <title>Draft Genome Sequence and Gene Annotation of the Entomopathogenic Fungus Verticillium hemipterigenum.</title>
        <authorList>
            <person name="Horn F."/>
            <person name="Habel A."/>
            <person name="Scharf D.H."/>
            <person name="Dworschak J."/>
            <person name="Brakhage A.A."/>
            <person name="Guthke R."/>
            <person name="Hertweck C."/>
            <person name="Linde J."/>
        </authorList>
    </citation>
    <scope>NUCLEOTIDE SEQUENCE [LARGE SCALE GENOMIC DNA]</scope>
</reference>
<dbReference type="OrthoDB" id="5077557at2759"/>
<evidence type="ECO:0000256" key="1">
    <source>
        <dbReference type="SAM" id="MobiDB-lite"/>
    </source>
</evidence>
<feature type="region of interest" description="Disordered" evidence="1">
    <location>
        <begin position="194"/>
        <end position="260"/>
    </location>
</feature>
<dbReference type="AlphaFoldDB" id="A0A0A1TN52"/>
<name>A0A0A1TN52_9HYPO</name>
<feature type="compositionally biased region" description="Low complexity" evidence="1">
    <location>
        <begin position="220"/>
        <end position="243"/>
    </location>
</feature>